<dbReference type="AlphaFoldDB" id="A0A1E7FD99"/>
<dbReference type="KEGG" id="fcy:FRACYDRAFT_238735"/>
<keyword evidence="4" id="KW-1185">Reference proteome</keyword>
<feature type="signal peptide" evidence="2">
    <location>
        <begin position="1"/>
        <end position="23"/>
    </location>
</feature>
<keyword evidence="1" id="KW-1133">Transmembrane helix</keyword>
<protein>
    <recommendedName>
        <fullName evidence="5">Solute-binding protein family 3/N-terminal domain-containing protein</fullName>
    </recommendedName>
</protein>
<evidence type="ECO:0000313" key="4">
    <source>
        <dbReference type="Proteomes" id="UP000095751"/>
    </source>
</evidence>
<proteinExistence type="predicted"/>
<name>A0A1E7FD99_9STRA</name>
<reference evidence="3 4" key="1">
    <citation type="submission" date="2016-09" db="EMBL/GenBank/DDBJ databases">
        <title>Extensive genetic diversity and differential bi-allelic expression allows diatom success in the polar Southern Ocean.</title>
        <authorList>
            <consortium name="DOE Joint Genome Institute"/>
            <person name="Mock T."/>
            <person name="Otillar R.P."/>
            <person name="Strauss J."/>
            <person name="Dupont C."/>
            <person name="Frickenhaus S."/>
            <person name="Maumus F."/>
            <person name="Mcmullan M."/>
            <person name="Sanges R."/>
            <person name="Schmutz J."/>
            <person name="Toseland A."/>
            <person name="Valas R."/>
            <person name="Veluchamy A."/>
            <person name="Ward B.J."/>
            <person name="Allen A."/>
            <person name="Barry K."/>
            <person name="Falciatore A."/>
            <person name="Ferrante M."/>
            <person name="Fortunato A.E."/>
            <person name="Gloeckner G."/>
            <person name="Gruber A."/>
            <person name="Hipkin R."/>
            <person name="Janech M."/>
            <person name="Kroth P."/>
            <person name="Leese F."/>
            <person name="Lindquist E."/>
            <person name="Lyon B.R."/>
            <person name="Martin J."/>
            <person name="Mayer C."/>
            <person name="Parker M."/>
            <person name="Quesneville H."/>
            <person name="Raymond J."/>
            <person name="Uhlig C."/>
            <person name="Valentin K.U."/>
            <person name="Worden A.Z."/>
            <person name="Armbrust E.V."/>
            <person name="Bowler C."/>
            <person name="Green B."/>
            <person name="Moulton V."/>
            <person name="Van Oosterhout C."/>
            <person name="Grigoriev I."/>
        </authorList>
    </citation>
    <scope>NUCLEOTIDE SEQUENCE [LARGE SCALE GENOMIC DNA]</scope>
    <source>
        <strain evidence="3 4">CCMP1102</strain>
    </source>
</reference>
<keyword evidence="1" id="KW-0472">Membrane</keyword>
<organism evidence="3 4">
    <name type="scientific">Fragilariopsis cylindrus CCMP1102</name>
    <dbReference type="NCBI Taxonomy" id="635003"/>
    <lineage>
        <taxon>Eukaryota</taxon>
        <taxon>Sar</taxon>
        <taxon>Stramenopiles</taxon>
        <taxon>Ochrophyta</taxon>
        <taxon>Bacillariophyta</taxon>
        <taxon>Bacillariophyceae</taxon>
        <taxon>Bacillariophycidae</taxon>
        <taxon>Bacillariales</taxon>
        <taxon>Bacillariaceae</taxon>
        <taxon>Fragilariopsis</taxon>
    </lineage>
</organism>
<sequence>MITRISFRFFVILTAMLTLCSLAVETGEEEDKHITLSFSIWYPTEMDFMAVDEAVMNALQDFFCEDIEFILLDESSRGVCNQKRTGPEEGETSFSTNFATNSSMLEFLKNTNPDRTIEIENARFSDYTDEILYMEDLIDGGLQVSILEGIMNQRLEGTGIIMRTVPGNIWHAVPEINVPTEEDVGTAPRNEPEAFLEITLPTEEDVGTVPENEWQAFYEINSPIEEEEGEDNIIHLDPELEFTKPAVILRYIGIAMILLSLSTAIILTYLGRRYRIKKELKELSLPDPEEQRGLVTEQGVNLMLEIGRRESERMSSNTSASA</sequence>
<evidence type="ECO:0008006" key="5">
    <source>
        <dbReference type="Google" id="ProtNLM"/>
    </source>
</evidence>
<evidence type="ECO:0000256" key="2">
    <source>
        <dbReference type="SAM" id="SignalP"/>
    </source>
</evidence>
<dbReference type="EMBL" id="KV784358">
    <property type="protein sequence ID" value="OEU16148.1"/>
    <property type="molecule type" value="Genomic_DNA"/>
</dbReference>
<feature type="transmembrane region" description="Helical" evidence="1">
    <location>
        <begin position="248"/>
        <end position="271"/>
    </location>
</feature>
<accession>A0A1E7FD99</accession>
<dbReference type="Proteomes" id="UP000095751">
    <property type="component" value="Unassembled WGS sequence"/>
</dbReference>
<dbReference type="InParanoid" id="A0A1E7FD99"/>
<keyword evidence="1" id="KW-0812">Transmembrane</keyword>
<gene>
    <name evidence="3" type="ORF">FRACYDRAFT_238735</name>
</gene>
<evidence type="ECO:0000313" key="3">
    <source>
        <dbReference type="EMBL" id="OEU16148.1"/>
    </source>
</evidence>
<evidence type="ECO:0000256" key="1">
    <source>
        <dbReference type="SAM" id="Phobius"/>
    </source>
</evidence>
<keyword evidence="2" id="KW-0732">Signal</keyword>
<feature type="chain" id="PRO_5009192990" description="Solute-binding protein family 3/N-terminal domain-containing protein" evidence="2">
    <location>
        <begin position="24"/>
        <end position="322"/>
    </location>
</feature>